<organism evidence="9 10">
    <name type="scientific">[Myrmecia] bisecta</name>
    <dbReference type="NCBI Taxonomy" id="41462"/>
    <lineage>
        <taxon>Eukaryota</taxon>
        <taxon>Viridiplantae</taxon>
        <taxon>Chlorophyta</taxon>
        <taxon>core chlorophytes</taxon>
        <taxon>Trebouxiophyceae</taxon>
        <taxon>Trebouxiales</taxon>
        <taxon>Trebouxiaceae</taxon>
        <taxon>Myrmecia</taxon>
    </lineage>
</organism>
<evidence type="ECO:0000259" key="6">
    <source>
        <dbReference type="Pfam" id="PF13001"/>
    </source>
</evidence>
<dbReference type="GO" id="GO:0036503">
    <property type="term" value="P:ERAD pathway"/>
    <property type="evidence" value="ECO:0007669"/>
    <property type="project" value="TreeGrafter"/>
</dbReference>
<dbReference type="Pfam" id="PF23731">
    <property type="entry name" value="ARM_ECM29_C"/>
    <property type="match status" value="1"/>
</dbReference>
<dbReference type="GO" id="GO:0000502">
    <property type="term" value="C:proteasome complex"/>
    <property type="evidence" value="ECO:0007669"/>
    <property type="project" value="UniProtKB-KW"/>
</dbReference>
<dbReference type="Gene3D" id="1.25.10.10">
    <property type="entry name" value="Leucine-rich Repeat Variant"/>
    <property type="match status" value="5"/>
</dbReference>
<evidence type="ECO:0000313" key="10">
    <source>
        <dbReference type="Proteomes" id="UP001489004"/>
    </source>
</evidence>
<keyword evidence="2" id="KW-0963">Cytoplasm</keyword>
<feature type="compositionally biased region" description="Basic and acidic residues" evidence="5">
    <location>
        <begin position="1745"/>
        <end position="1760"/>
    </location>
</feature>
<dbReference type="PANTHER" id="PTHR23346:SF19">
    <property type="entry name" value="PROTEASOME ADAPTER AND SCAFFOLD PROTEIN ECM29"/>
    <property type="match status" value="1"/>
</dbReference>
<dbReference type="Pfam" id="PF24492">
    <property type="entry name" value="HEAT_ECM29"/>
    <property type="match status" value="1"/>
</dbReference>
<gene>
    <name evidence="9" type="ORF">WJX72_008148</name>
</gene>
<evidence type="ECO:0000256" key="5">
    <source>
        <dbReference type="SAM" id="MobiDB-lite"/>
    </source>
</evidence>
<feature type="compositionally biased region" description="Low complexity" evidence="5">
    <location>
        <begin position="229"/>
        <end position="241"/>
    </location>
</feature>
<dbReference type="InterPro" id="IPR055443">
    <property type="entry name" value="HEAT_ECM29"/>
</dbReference>
<feature type="compositionally biased region" description="Low complexity" evidence="5">
    <location>
        <begin position="205"/>
        <end position="217"/>
    </location>
</feature>
<feature type="compositionally biased region" description="Low complexity" evidence="5">
    <location>
        <begin position="976"/>
        <end position="985"/>
    </location>
</feature>
<dbReference type="GO" id="GO:0005737">
    <property type="term" value="C:cytoplasm"/>
    <property type="evidence" value="ECO:0007669"/>
    <property type="project" value="UniProtKB-SubCell"/>
</dbReference>
<evidence type="ECO:0000259" key="8">
    <source>
        <dbReference type="Pfam" id="PF24492"/>
    </source>
</evidence>
<feature type="domain" description="Proteasome component Ecm29 N-terminal" evidence="6">
    <location>
        <begin position="12"/>
        <end position="558"/>
    </location>
</feature>
<keyword evidence="10" id="KW-1185">Reference proteome</keyword>
<dbReference type="Pfam" id="PF23702">
    <property type="entry name" value="ARM_ECM29"/>
    <property type="match status" value="1"/>
</dbReference>
<comment type="subcellular location">
    <subcellularLocation>
        <location evidence="1">Cytoplasm</location>
    </subcellularLocation>
</comment>
<proteinExistence type="predicted"/>
<evidence type="ECO:0000256" key="2">
    <source>
        <dbReference type="ARBA" id="ARBA00022490"/>
    </source>
</evidence>
<feature type="domain" description="Proteasome adapter and scaffold protein ECM29 HEAT-repeat" evidence="8">
    <location>
        <begin position="1363"/>
        <end position="1524"/>
    </location>
</feature>
<dbReference type="Proteomes" id="UP001489004">
    <property type="component" value="Unassembled WGS sequence"/>
</dbReference>
<evidence type="ECO:0000256" key="3">
    <source>
        <dbReference type="ARBA" id="ARBA00022737"/>
    </source>
</evidence>
<feature type="region of interest" description="Disordered" evidence="5">
    <location>
        <begin position="205"/>
        <end position="265"/>
    </location>
</feature>
<evidence type="ECO:0000256" key="1">
    <source>
        <dbReference type="ARBA" id="ARBA00004496"/>
    </source>
</evidence>
<feature type="region of interest" description="Disordered" evidence="5">
    <location>
        <begin position="832"/>
        <end position="875"/>
    </location>
</feature>
<sequence>MAATADQEVASLDRVLTRLAMTEESSLEKVLTKLLPLVIDQLKSPHEATRKKVLEMLMHVNKRVRDHHEVKLPLEALVALYMAPASAALVRNFALVYVEMAFERSTPEQRNSVVAQLMTGISGKSQQHREMLLRMAITGCEFLATLPSHKWGTEEEFRAKYPFLQSPGDAATFLDFAFKTLLYQPPQLGYQRALTPLQLAQQAQQGQQGAQQAPAGQAGNGVAQGNGAAGAAHGDAPAAAPTGPPPAPAGLSRAELPAITGKNPPTGDVLVNRKLGILNFTAAAGLPPADVVLHYLVAATDSADAVSRRGDELLRKRCGLDSPKPAVDLEDKALVDKLFALFHGRTDEGLDDDAKVVPAGPLLQARLVSLFTKSITAANCFPATVQAIFACVYGPQSTLRLKQSGMEFAVWVFKHASDEQLKPMAPATLQGLLRILDDESLKTVDNPTLTLRGFTYQAVGQLAQRVPTLFQNDTDIAARFFAALSWEPPGVRASVQEAVSTLATSYTGCTGEAAAKIEGLLLDSIASPQEASRLCAVQWAVRLFPFDHLPARYICILGAGDHKLEIREGALKGLKPPKDPKGKAPQKVSYPAPGAAVAYFTARHPRLGQPTDMGKPLLLQPKAFLALIAFLRRCRSHQLANAGGAALADGDTEMTSASSTLPDAYTGVLEHALIKDSTSELYVAALEALLEVAADAPHEFAQKYSARLQWLRAFLAHIDAAARDLAAKLCSIVALALDPAAADGLLADLTAAFGHADEKVVKFEEQDGCIAAAGYVLAQCSTGTPAALATAQAAAATALCQALTRPTTALAATAAAALGHVGLRGPLPLPLGEAPASSAGPPPPASSAVPSPSAETSAATSATDGGANPAAAEAATQRSAMQGVISLLKDKDTKVVLRAAAATGQLCYGSDAKELLEPGVAGLFELSTNKTEEVQFAAGEALCFAFGGVTVTPDTILRTSYTSLSSHLTAIESADSEAAPAEPMAVDNPAAGKQPAKVDSPARSEAQDRIIHKVLDEFVFHSRPEVRCAGCIWLLSLVSFTGQHPRLLPLLPEIQEAFSHLLGDPNELTQEMASRGMSVVYSLGDEAARKELLNTLMGTLQGGPKKRRAVKLTGESKVFEEGQIGEAPGGGSISTYKELCALATDLGQPDLIYRFMDLANHHASLNSSRGAAFGFASIAKLAGEQLEPYVAKLVPKLYRYQYDPNGRVRDSMAHIWRALVAEPKKTVDEHFDAIVAELLKEMGGRLWRNREASCLALSDLLQGRRWPEIKGVFEPMWSMTLRALDDIKESVRLAATTLVRSLRGLTLHLADPAATSAADSAEAVAAALPLLLEKGMSSSVGEVQGLALTTIAKMVKAAGPAHIQPHLVDLTAAMLESLSGMEDSRLNYIEQHAGRLGLDSERLENMRVSASKSSPMSDTLDLCARYVSAATLEALVPRLVVLVKRGTGLNTRVGTARFIAALTMRLASDIRPQSAVLIKALLGAARAERSSAVKRAYASSAASVAKYATDARVGKMVSEAVELYSDPGDMESRYLAGLIIKELSRQAADVFNAHKSQAMPLAFVAASDEDADVAALWKEVWEDSTSSQAAALRLYMADLVPLVTAGLASQQWGRKRSSAKAIVALAEAGADAVQPHAAGLATALLQELPGRLWEGKEAVLEALAALCKAAPAQIDAAGGPGSTTIVAAVVAASARRKTAFRVAALCALEAILRAAPGTDHFGAVCGPLFEACRQHSSDAAPSKAPADKEKDTGEGGEEEAKPLPLLESIKCLAAAWLAAGPVSINSYGAQMAQSLALCLKASHPWPIRVAALEAGRSFIGGRESGAAATDGAAQRVLEGAQLEWAGALIPGILECTGDVKISQVRSAALDTLGALLKTSNGGALLQAGDVASIQARLDAMLASEKNTVLKAQASTVSELLQRQPAPMSLG</sequence>
<dbReference type="InterPro" id="IPR055444">
    <property type="entry name" value="ARM_ECM29"/>
</dbReference>
<comment type="caution">
    <text evidence="9">The sequence shown here is derived from an EMBL/GenBank/DDBJ whole genome shotgun (WGS) entry which is preliminary data.</text>
</comment>
<feature type="region of interest" description="Disordered" evidence="5">
    <location>
        <begin position="976"/>
        <end position="1003"/>
    </location>
</feature>
<dbReference type="PANTHER" id="PTHR23346">
    <property type="entry name" value="TRANSLATIONAL ACTIVATOR GCN1-RELATED"/>
    <property type="match status" value="1"/>
</dbReference>
<accession>A0AAW1PP92</accession>
<dbReference type="Pfam" id="PF13001">
    <property type="entry name" value="ECM29_N"/>
    <property type="match status" value="1"/>
</dbReference>
<dbReference type="GO" id="GO:0005634">
    <property type="term" value="C:nucleus"/>
    <property type="evidence" value="ECO:0007669"/>
    <property type="project" value="TreeGrafter"/>
</dbReference>
<feature type="compositionally biased region" description="Low complexity" evidence="5">
    <location>
        <begin position="846"/>
        <end position="875"/>
    </location>
</feature>
<protein>
    <submittedName>
        <fullName evidence="9">Uncharacterized protein</fullName>
    </submittedName>
</protein>
<dbReference type="InterPro" id="IPR024372">
    <property type="entry name" value="Ecm29_N"/>
</dbReference>
<keyword evidence="4" id="KW-0647">Proteasome</keyword>
<name>A0AAW1PP92_9CHLO</name>
<evidence type="ECO:0000313" key="9">
    <source>
        <dbReference type="EMBL" id="KAK9810292.1"/>
    </source>
</evidence>
<dbReference type="InterPro" id="IPR011989">
    <property type="entry name" value="ARM-like"/>
</dbReference>
<evidence type="ECO:0000259" key="7">
    <source>
        <dbReference type="Pfam" id="PF23702"/>
    </source>
</evidence>
<dbReference type="InterPro" id="IPR016024">
    <property type="entry name" value="ARM-type_fold"/>
</dbReference>
<dbReference type="EMBL" id="JALJOR010000010">
    <property type="protein sequence ID" value="KAK9810292.1"/>
    <property type="molecule type" value="Genomic_DNA"/>
</dbReference>
<keyword evidence="3" id="KW-0677">Repeat</keyword>
<dbReference type="SUPFAM" id="SSF48371">
    <property type="entry name" value="ARM repeat"/>
    <property type="match status" value="3"/>
</dbReference>
<dbReference type="GO" id="GO:0060090">
    <property type="term" value="F:molecular adaptor activity"/>
    <property type="evidence" value="ECO:0007669"/>
    <property type="project" value="InterPro"/>
</dbReference>
<evidence type="ECO:0000256" key="4">
    <source>
        <dbReference type="ARBA" id="ARBA00022942"/>
    </source>
</evidence>
<dbReference type="GO" id="GO:0043248">
    <property type="term" value="P:proteasome assembly"/>
    <property type="evidence" value="ECO:0007669"/>
    <property type="project" value="InterPro"/>
</dbReference>
<reference evidence="9 10" key="1">
    <citation type="journal article" date="2024" name="Nat. Commun.">
        <title>Phylogenomics reveals the evolutionary origins of lichenization in chlorophyte algae.</title>
        <authorList>
            <person name="Puginier C."/>
            <person name="Libourel C."/>
            <person name="Otte J."/>
            <person name="Skaloud P."/>
            <person name="Haon M."/>
            <person name="Grisel S."/>
            <person name="Petersen M."/>
            <person name="Berrin J.G."/>
            <person name="Delaux P.M."/>
            <person name="Dal Grande F."/>
            <person name="Keller J."/>
        </authorList>
    </citation>
    <scope>NUCLEOTIDE SEQUENCE [LARGE SCALE GENOMIC DNA]</scope>
    <source>
        <strain evidence="9 10">SAG 2043</strain>
    </source>
</reference>
<feature type="region of interest" description="Disordered" evidence="5">
    <location>
        <begin position="1736"/>
        <end position="1760"/>
    </location>
</feature>
<feature type="compositionally biased region" description="Gly residues" evidence="5">
    <location>
        <begin position="218"/>
        <end position="228"/>
    </location>
</feature>
<feature type="domain" description="ECM29 ARM-like repeats" evidence="7">
    <location>
        <begin position="685"/>
        <end position="779"/>
    </location>
</feature>